<evidence type="ECO:0000256" key="2">
    <source>
        <dbReference type="ARBA" id="ARBA00023242"/>
    </source>
</evidence>
<keyword evidence="4" id="KW-1185">Reference proteome</keyword>
<dbReference type="OrthoDB" id="4137815at2759"/>
<sequence length="430" mass="48535">MPACDRCSNIKAKCVRDASQDKCERCRRLLLSCTFLKPAKPRGRRSHKSRTGTAGELVWVQNNTLPVMRNALEGLSPPEVDLLRAMTQVTDGPNPLAIAPSRFREVQVSIKTELERSPALLQRPLVTLWKAYGRLRMGQAVHNDTDVSRISDAMRSLRITELHDPELLASIFVLCRCLVDYELLYNGRSAHIIYRNVLTRLKQSPLYDASGSMLTHDGLSLVWMDAIESLLRRRVPALPCTFPDGNGYVDGFTGVAKTLLPLIYEICRLGAASNVEAVLFDQIKRNVTAWSPIYPTEEGLSEAEIILLCTHANMYKLTLLLILQQYQDTVPARTAEAADILQYARLSIQKVGYITPYSMMPLFIAGLELGLEDDQEKLLECMASIPSSAKHKPYIRMIDFMKHFWIRRREDSAASWLLLLDQMPAFNITP</sequence>
<dbReference type="InterPro" id="IPR036864">
    <property type="entry name" value="Zn2-C6_fun-type_DNA-bd_sf"/>
</dbReference>
<dbReference type="InParanoid" id="W3X2I7"/>
<reference evidence="4" key="1">
    <citation type="journal article" date="2015" name="BMC Genomics">
        <title>Genomic and transcriptomic analysis of the endophytic fungus Pestalotiopsis fici reveals its lifestyle and high potential for synthesis of natural products.</title>
        <authorList>
            <person name="Wang X."/>
            <person name="Zhang X."/>
            <person name="Liu L."/>
            <person name="Xiang M."/>
            <person name="Wang W."/>
            <person name="Sun X."/>
            <person name="Che Y."/>
            <person name="Guo L."/>
            <person name="Liu G."/>
            <person name="Guo L."/>
            <person name="Wang C."/>
            <person name="Yin W.B."/>
            <person name="Stadler M."/>
            <person name="Zhang X."/>
            <person name="Liu X."/>
        </authorList>
    </citation>
    <scope>NUCLEOTIDE SEQUENCE [LARGE SCALE GENOMIC DNA]</scope>
    <source>
        <strain evidence="4">W106-1 / CGMCC3.15140</strain>
    </source>
</reference>
<proteinExistence type="predicted"/>
<dbReference type="CDD" id="cd00067">
    <property type="entry name" value="GAL4"/>
    <property type="match status" value="1"/>
</dbReference>
<dbReference type="Gene3D" id="4.10.240.10">
    <property type="entry name" value="Zn(2)-C6 fungal-type DNA-binding domain"/>
    <property type="match status" value="1"/>
</dbReference>
<dbReference type="KEGG" id="pfy:PFICI_07799"/>
<accession>W3X2I7</accession>
<dbReference type="InterPro" id="IPR021858">
    <property type="entry name" value="Fun_TF"/>
</dbReference>
<evidence type="ECO:0000313" key="4">
    <source>
        <dbReference type="Proteomes" id="UP000030651"/>
    </source>
</evidence>
<evidence type="ECO:0000256" key="1">
    <source>
        <dbReference type="ARBA" id="ARBA00004123"/>
    </source>
</evidence>
<dbReference type="GO" id="GO:0000981">
    <property type="term" value="F:DNA-binding transcription factor activity, RNA polymerase II-specific"/>
    <property type="evidence" value="ECO:0007669"/>
    <property type="project" value="InterPro"/>
</dbReference>
<dbReference type="GO" id="GO:0008270">
    <property type="term" value="F:zinc ion binding"/>
    <property type="evidence" value="ECO:0007669"/>
    <property type="project" value="InterPro"/>
</dbReference>
<dbReference type="RefSeq" id="XP_007834571.1">
    <property type="nucleotide sequence ID" value="XM_007836380.1"/>
</dbReference>
<dbReference type="PANTHER" id="PTHR37534:SF46">
    <property type="entry name" value="ZN(II)2CYS6 TRANSCRIPTION FACTOR (EUROFUNG)"/>
    <property type="match status" value="1"/>
</dbReference>
<dbReference type="AlphaFoldDB" id="W3X2I7"/>
<dbReference type="GO" id="GO:0005634">
    <property type="term" value="C:nucleus"/>
    <property type="evidence" value="ECO:0007669"/>
    <property type="project" value="UniProtKB-SubCell"/>
</dbReference>
<dbReference type="PANTHER" id="PTHR37534">
    <property type="entry name" value="TRANSCRIPTIONAL ACTIVATOR PROTEIN UGA3"/>
    <property type="match status" value="1"/>
</dbReference>
<dbReference type="SUPFAM" id="SSF57701">
    <property type="entry name" value="Zn2/Cys6 DNA-binding domain"/>
    <property type="match status" value="1"/>
</dbReference>
<comment type="subcellular location">
    <subcellularLocation>
        <location evidence="1">Nucleus</location>
    </subcellularLocation>
</comment>
<protein>
    <recommendedName>
        <fullName evidence="5">Zn(2)-C6 fungal-type domain-containing protein</fullName>
    </recommendedName>
</protein>
<dbReference type="GeneID" id="19272812"/>
<dbReference type="Pfam" id="PF11951">
    <property type="entry name" value="Fungal_trans_2"/>
    <property type="match status" value="1"/>
</dbReference>
<dbReference type="Proteomes" id="UP000030651">
    <property type="component" value="Unassembled WGS sequence"/>
</dbReference>
<keyword evidence="2" id="KW-0539">Nucleus</keyword>
<dbReference type="EMBL" id="KI912113">
    <property type="protein sequence ID" value="ETS80270.1"/>
    <property type="molecule type" value="Genomic_DNA"/>
</dbReference>
<name>W3X2I7_PESFW</name>
<dbReference type="InterPro" id="IPR001138">
    <property type="entry name" value="Zn2Cys6_DnaBD"/>
</dbReference>
<gene>
    <name evidence="3" type="ORF">PFICI_07799</name>
</gene>
<evidence type="ECO:0008006" key="5">
    <source>
        <dbReference type="Google" id="ProtNLM"/>
    </source>
</evidence>
<organism evidence="3 4">
    <name type="scientific">Pestalotiopsis fici (strain W106-1 / CGMCC3.15140)</name>
    <dbReference type="NCBI Taxonomy" id="1229662"/>
    <lineage>
        <taxon>Eukaryota</taxon>
        <taxon>Fungi</taxon>
        <taxon>Dikarya</taxon>
        <taxon>Ascomycota</taxon>
        <taxon>Pezizomycotina</taxon>
        <taxon>Sordariomycetes</taxon>
        <taxon>Xylariomycetidae</taxon>
        <taxon>Amphisphaeriales</taxon>
        <taxon>Sporocadaceae</taxon>
        <taxon>Pestalotiopsis</taxon>
    </lineage>
</organism>
<evidence type="ECO:0000313" key="3">
    <source>
        <dbReference type="EMBL" id="ETS80270.1"/>
    </source>
</evidence>
<dbReference type="HOGENOM" id="CLU_036113_0_0_1"/>